<gene>
    <name evidence="1" type="ORF">F5144DRAFT_592063</name>
</gene>
<evidence type="ECO:0000313" key="2">
    <source>
        <dbReference type="Proteomes" id="UP000724584"/>
    </source>
</evidence>
<evidence type="ECO:0000313" key="1">
    <source>
        <dbReference type="EMBL" id="KAH6637100.1"/>
    </source>
</evidence>
<name>A0ACB7PHG0_9PEZI</name>
<dbReference type="EMBL" id="JAGIZQ010000003">
    <property type="protein sequence ID" value="KAH6637100.1"/>
    <property type="molecule type" value="Genomic_DNA"/>
</dbReference>
<sequence length="243" mass="27774">MASEPKTGGERPTTPVSAQIPEIINWPVQKRKMWHDKGHLPPWIEVRRVVSAAVDEGLRTHSLEELVDIVKQPCREAGFKAARNKRDKDAQLKREYYNMVMDLLQRRALQQSNLLRNAGLTRGDEKEPTVTAEYPHTDRQEQSYVKVNTPDRPVIDIPQNTGFYANFFNSLFVPPILQTPVPEADDGLWASEDDWSEVTSQITKSPGRTLDEERPDDYSEGWVDVERELDSEEGVANQGKHKK</sequence>
<reference evidence="1 2" key="1">
    <citation type="journal article" date="2021" name="Nat. Commun.">
        <title>Genetic determinants of endophytism in the Arabidopsis root mycobiome.</title>
        <authorList>
            <person name="Mesny F."/>
            <person name="Miyauchi S."/>
            <person name="Thiergart T."/>
            <person name="Pickel B."/>
            <person name="Atanasova L."/>
            <person name="Karlsson M."/>
            <person name="Huettel B."/>
            <person name="Barry K.W."/>
            <person name="Haridas S."/>
            <person name="Chen C."/>
            <person name="Bauer D."/>
            <person name="Andreopoulos W."/>
            <person name="Pangilinan J."/>
            <person name="LaButti K."/>
            <person name="Riley R."/>
            <person name="Lipzen A."/>
            <person name="Clum A."/>
            <person name="Drula E."/>
            <person name="Henrissat B."/>
            <person name="Kohler A."/>
            <person name="Grigoriev I.V."/>
            <person name="Martin F.M."/>
            <person name="Hacquard S."/>
        </authorList>
    </citation>
    <scope>NUCLEOTIDE SEQUENCE [LARGE SCALE GENOMIC DNA]</scope>
    <source>
        <strain evidence="1 2">MPI-SDFR-AT-0079</strain>
    </source>
</reference>
<organism evidence="1 2">
    <name type="scientific">Chaetomium tenue</name>
    <dbReference type="NCBI Taxonomy" id="1854479"/>
    <lineage>
        <taxon>Eukaryota</taxon>
        <taxon>Fungi</taxon>
        <taxon>Dikarya</taxon>
        <taxon>Ascomycota</taxon>
        <taxon>Pezizomycotina</taxon>
        <taxon>Sordariomycetes</taxon>
        <taxon>Sordariomycetidae</taxon>
        <taxon>Sordariales</taxon>
        <taxon>Chaetomiaceae</taxon>
        <taxon>Chaetomium</taxon>
    </lineage>
</organism>
<keyword evidence="2" id="KW-1185">Reference proteome</keyword>
<dbReference type="Proteomes" id="UP000724584">
    <property type="component" value="Unassembled WGS sequence"/>
</dbReference>
<protein>
    <submittedName>
        <fullName evidence="1">Uncharacterized protein</fullName>
    </submittedName>
</protein>
<accession>A0ACB7PHG0</accession>
<proteinExistence type="predicted"/>
<comment type="caution">
    <text evidence="1">The sequence shown here is derived from an EMBL/GenBank/DDBJ whole genome shotgun (WGS) entry which is preliminary data.</text>
</comment>